<sequence>MYCPLTPQTLLNRSGRAGACLAGYHNLRPDACCCTSPLVPRHCARHAFLHALGFPLWHVSSGRFVRMPPPSRNKNSSPLLTPLLEASDTTPRHTLPPASCNELLCAHSRLVYMLRRVLSICPPSSPR</sequence>
<proteinExistence type="predicted"/>
<keyword evidence="2" id="KW-1185">Reference proteome</keyword>
<dbReference type="EMBL" id="KV426239">
    <property type="protein sequence ID" value="KZV84132.1"/>
    <property type="molecule type" value="Genomic_DNA"/>
</dbReference>
<dbReference type="AlphaFoldDB" id="A0A165DAV6"/>
<evidence type="ECO:0000313" key="1">
    <source>
        <dbReference type="EMBL" id="KZV84132.1"/>
    </source>
</evidence>
<name>A0A165DAV6_EXIGL</name>
<organism evidence="1 2">
    <name type="scientific">Exidia glandulosa HHB12029</name>
    <dbReference type="NCBI Taxonomy" id="1314781"/>
    <lineage>
        <taxon>Eukaryota</taxon>
        <taxon>Fungi</taxon>
        <taxon>Dikarya</taxon>
        <taxon>Basidiomycota</taxon>
        <taxon>Agaricomycotina</taxon>
        <taxon>Agaricomycetes</taxon>
        <taxon>Auriculariales</taxon>
        <taxon>Exidiaceae</taxon>
        <taxon>Exidia</taxon>
    </lineage>
</organism>
<reference evidence="1 2" key="1">
    <citation type="journal article" date="2016" name="Mol. Biol. Evol.">
        <title>Comparative Genomics of Early-Diverging Mushroom-Forming Fungi Provides Insights into the Origins of Lignocellulose Decay Capabilities.</title>
        <authorList>
            <person name="Nagy L.G."/>
            <person name="Riley R."/>
            <person name="Tritt A."/>
            <person name="Adam C."/>
            <person name="Daum C."/>
            <person name="Floudas D."/>
            <person name="Sun H."/>
            <person name="Yadav J.S."/>
            <person name="Pangilinan J."/>
            <person name="Larsson K.H."/>
            <person name="Matsuura K."/>
            <person name="Barry K."/>
            <person name="Labutti K."/>
            <person name="Kuo R."/>
            <person name="Ohm R.A."/>
            <person name="Bhattacharya S.S."/>
            <person name="Shirouzu T."/>
            <person name="Yoshinaga Y."/>
            <person name="Martin F.M."/>
            <person name="Grigoriev I.V."/>
            <person name="Hibbett D.S."/>
        </authorList>
    </citation>
    <scope>NUCLEOTIDE SEQUENCE [LARGE SCALE GENOMIC DNA]</scope>
    <source>
        <strain evidence="1 2">HHB12029</strain>
    </source>
</reference>
<protein>
    <submittedName>
        <fullName evidence="1">Uncharacterized protein</fullName>
    </submittedName>
</protein>
<dbReference type="Proteomes" id="UP000077266">
    <property type="component" value="Unassembled WGS sequence"/>
</dbReference>
<accession>A0A165DAV6</accession>
<gene>
    <name evidence="1" type="ORF">EXIGLDRAFT_297455</name>
</gene>
<evidence type="ECO:0000313" key="2">
    <source>
        <dbReference type="Proteomes" id="UP000077266"/>
    </source>
</evidence>
<dbReference type="InParanoid" id="A0A165DAV6"/>